<dbReference type="GO" id="GO:0004788">
    <property type="term" value="F:thiamine diphosphokinase activity"/>
    <property type="evidence" value="ECO:0007669"/>
    <property type="project" value="UniProtKB-UniRule"/>
</dbReference>
<organism evidence="9 10">
    <name type="scientific">Hydnum rufescens UP504</name>
    <dbReference type="NCBI Taxonomy" id="1448309"/>
    <lineage>
        <taxon>Eukaryota</taxon>
        <taxon>Fungi</taxon>
        <taxon>Dikarya</taxon>
        <taxon>Basidiomycota</taxon>
        <taxon>Agaricomycotina</taxon>
        <taxon>Agaricomycetes</taxon>
        <taxon>Cantharellales</taxon>
        <taxon>Hydnaceae</taxon>
        <taxon>Hydnum</taxon>
    </lineage>
</organism>
<dbReference type="Gene3D" id="2.60.120.320">
    <property type="entry name" value="Thiamin pyrophosphokinase, thiamin-binding domain"/>
    <property type="match status" value="1"/>
</dbReference>
<dbReference type="PANTHER" id="PTHR13622:SF8">
    <property type="entry name" value="THIAMIN PYROPHOSPHOKINASE 1"/>
    <property type="match status" value="1"/>
</dbReference>
<evidence type="ECO:0000256" key="2">
    <source>
        <dbReference type="ARBA" id="ARBA00006785"/>
    </source>
</evidence>
<name>A0A9P6DVZ1_9AGAM</name>
<evidence type="ECO:0000256" key="5">
    <source>
        <dbReference type="ARBA" id="ARBA00022777"/>
    </source>
</evidence>
<dbReference type="PANTHER" id="PTHR13622">
    <property type="entry name" value="THIAMIN PYROPHOSPHOKINASE"/>
    <property type="match status" value="1"/>
</dbReference>
<dbReference type="Pfam" id="PF04263">
    <property type="entry name" value="TPK_catalytic"/>
    <property type="match status" value="1"/>
</dbReference>
<keyword evidence="4 7" id="KW-0547">Nucleotide-binding</keyword>
<dbReference type="InterPro" id="IPR016966">
    <property type="entry name" value="Thiamin_pyrophosphokinase_euk"/>
</dbReference>
<dbReference type="PIRSF" id="PIRSF031057">
    <property type="entry name" value="Thiamin_pyrophosphokinase"/>
    <property type="match status" value="1"/>
</dbReference>
<dbReference type="NCBIfam" id="TIGR01378">
    <property type="entry name" value="thi_PPkinase"/>
    <property type="match status" value="1"/>
</dbReference>
<dbReference type="InterPro" id="IPR006282">
    <property type="entry name" value="Thi_PPkinase"/>
</dbReference>
<reference evidence="9" key="1">
    <citation type="journal article" date="2020" name="Nat. Commun.">
        <title>Large-scale genome sequencing of mycorrhizal fungi provides insights into the early evolution of symbiotic traits.</title>
        <authorList>
            <person name="Miyauchi S."/>
            <person name="Kiss E."/>
            <person name="Kuo A."/>
            <person name="Drula E."/>
            <person name="Kohler A."/>
            <person name="Sanchez-Garcia M."/>
            <person name="Morin E."/>
            <person name="Andreopoulos B."/>
            <person name="Barry K.W."/>
            <person name="Bonito G."/>
            <person name="Buee M."/>
            <person name="Carver A."/>
            <person name="Chen C."/>
            <person name="Cichocki N."/>
            <person name="Clum A."/>
            <person name="Culley D."/>
            <person name="Crous P.W."/>
            <person name="Fauchery L."/>
            <person name="Girlanda M."/>
            <person name="Hayes R.D."/>
            <person name="Keri Z."/>
            <person name="LaButti K."/>
            <person name="Lipzen A."/>
            <person name="Lombard V."/>
            <person name="Magnuson J."/>
            <person name="Maillard F."/>
            <person name="Murat C."/>
            <person name="Nolan M."/>
            <person name="Ohm R.A."/>
            <person name="Pangilinan J."/>
            <person name="Pereira M.F."/>
            <person name="Perotto S."/>
            <person name="Peter M."/>
            <person name="Pfister S."/>
            <person name="Riley R."/>
            <person name="Sitrit Y."/>
            <person name="Stielow J.B."/>
            <person name="Szollosi G."/>
            <person name="Zifcakova L."/>
            <person name="Stursova M."/>
            <person name="Spatafora J.W."/>
            <person name="Tedersoo L."/>
            <person name="Vaario L.M."/>
            <person name="Yamada A."/>
            <person name="Yan M."/>
            <person name="Wang P."/>
            <person name="Xu J."/>
            <person name="Bruns T."/>
            <person name="Baldrian P."/>
            <person name="Vilgalys R."/>
            <person name="Dunand C."/>
            <person name="Henrissat B."/>
            <person name="Grigoriev I.V."/>
            <person name="Hibbett D."/>
            <person name="Nagy L.G."/>
            <person name="Martin F.M."/>
        </authorList>
    </citation>
    <scope>NUCLEOTIDE SEQUENCE</scope>
    <source>
        <strain evidence="9">UP504</strain>
    </source>
</reference>
<dbReference type="AlphaFoldDB" id="A0A9P6DVZ1"/>
<dbReference type="SUPFAM" id="SSF63999">
    <property type="entry name" value="Thiamin pyrophosphokinase, catalytic domain"/>
    <property type="match status" value="1"/>
</dbReference>
<dbReference type="GO" id="GO:0016301">
    <property type="term" value="F:kinase activity"/>
    <property type="evidence" value="ECO:0007669"/>
    <property type="project" value="UniProtKB-UniRule"/>
</dbReference>
<evidence type="ECO:0000256" key="3">
    <source>
        <dbReference type="ARBA" id="ARBA00022679"/>
    </source>
</evidence>
<evidence type="ECO:0000256" key="1">
    <source>
        <dbReference type="ARBA" id="ARBA00005078"/>
    </source>
</evidence>
<evidence type="ECO:0000259" key="8">
    <source>
        <dbReference type="SMART" id="SM00983"/>
    </source>
</evidence>
<dbReference type="InterPro" id="IPR007371">
    <property type="entry name" value="TPK_catalytic"/>
</dbReference>
<evidence type="ECO:0000313" key="10">
    <source>
        <dbReference type="Proteomes" id="UP000886523"/>
    </source>
</evidence>
<dbReference type="SUPFAM" id="SSF63862">
    <property type="entry name" value="Thiamin pyrophosphokinase, substrate-binding domain"/>
    <property type="match status" value="1"/>
</dbReference>
<evidence type="ECO:0000256" key="4">
    <source>
        <dbReference type="ARBA" id="ARBA00022741"/>
    </source>
</evidence>
<dbReference type="SMART" id="SM00983">
    <property type="entry name" value="TPK_B1_binding"/>
    <property type="match status" value="1"/>
</dbReference>
<keyword evidence="5 7" id="KW-0418">Kinase</keyword>
<dbReference type="GO" id="GO:0005524">
    <property type="term" value="F:ATP binding"/>
    <property type="evidence" value="ECO:0007669"/>
    <property type="project" value="UniProtKB-UniRule"/>
</dbReference>
<dbReference type="GO" id="GO:0006772">
    <property type="term" value="P:thiamine metabolic process"/>
    <property type="evidence" value="ECO:0007669"/>
    <property type="project" value="InterPro"/>
</dbReference>
<keyword evidence="3 7" id="KW-0808">Transferase</keyword>
<dbReference type="Gene3D" id="3.40.50.10240">
    <property type="entry name" value="Thiamin pyrophosphokinase, catalytic domain"/>
    <property type="match status" value="1"/>
</dbReference>
<evidence type="ECO:0000256" key="6">
    <source>
        <dbReference type="ARBA" id="ARBA00022840"/>
    </source>
</evidence>
<dbReference type="FunFam" id="2.60.120.320:FF:000001">
    <property type="entry name" value="Thiamine pyrophosphokinase"/>
    <property type="match status" value="1"/>
</dbReference>
<keyword evidence="6 7" id="KW-0067">ATP-binding</keyword>
<dbReference type="InterPro" id="IPR007373">
    <property type="entry name" value="Thiamin_PyroPKinase_B1-bd"/>
</dbReference>
<dbReference type="InterPro" id="IPR036371">
    <property type="entry name" value="TPK_B1-bd_sf"/>
</dbReference>
<evidence type="ECO:0000313" key="9">
    <source>
        <dbReference type="EMBL" id="KAF9516921.1"/>
    </source>
</evidence>
<dbReference type="InterPro" id="IPR036759">
    <property type="entry name" value="TPK_catalytic_sf"/>
</dbReference>
<comment type="pathway">
    <text evidence="1 7">Cofactor biosynthesis; thiamine diphosphate biosynthesis; thiamine diphosphate from thiamine: step 1/1.</text>
</comment>
<sequence length="225" mass="24929">MVWTVPFLSDVGGECNPGPWALVILNQSFSRELLDRVWPFCSWRACADGGANYLYDVVGENFTATYLPDLVKGDLDSIRPEVREFYASMGVTVVEDTDQDSTDLMKCVESISKLEEINPGVNYNVIILGGLSGRLDQTIHVLSFLHKERNRRLYTMVVTDDSLAWILNPGSHTIVLDTKRLGPTCGLLPVGVERAILSTSGLEWNLDNAESSFEGLMSTSNHVVQ</sequence>
<dbReference type="EMBL" id="MU128935">
    <property type="protein sequence ID" value="KAF9516921.1"/>
    <property type="molecule type" value="Genomic_DNA"/>
</dbReference>
<dbReference type="OrthoDB" id="25149at2759"/>
<proteinExistence type="inferred from homology"/>
<dbReference type="EC" id="2.7.6.2" evidence="7"/>
<feature type="domain" description="Thiamin pyrophosphokinase thiamin-binding" evidence="8">
    <location>
        <begin position="170"/>
        <end position="224"/>
    </location>
</feature>
<dbReference type="GO" id="GO:0009229">
    <property type="term" value="P:thiamine diphosphate biosynthetic process"/>
    <property type="evidence" value="ECO:0007669"/>
    <property type="project" value="UniProtKB-UniRule"/>
</dbReference>
<dbReference type="Pfam" id="PF04265">
    <property type="entry name" value="TPK_B1_binding"/>
    <property type="match status" value="1"/>
</dbReference>
<comment type="similarity">
    <text evidence="2 7">Belongs to the thiamine pyrophosphokinase family.</text>
</comment>
<gene>
    <name evidence="9" type="ORF">BS47DRAFT_1291536</name>
</gene>
<comment type="catalytic activity">
    <reaction evidence="7">
        <text>thiamine + ATP = thiamine diphosphate + AMP + H(+)</text>
        <dbReference type="Rhea" id="RHEA:11576"/>
        <dbReference type="ChEBI" id="CHEBI:15378"/>
        <dbReference type="ChEBI" id="CHEBI:18385"/>
        <dbReference type="ChEBI" id="CHEBI:30616"/>
        <dbReference type="ChEBI" id="CHEBI:58937"/>
        <dbReference type="ChEBI" id="CHEBI:456215"/>
    </reaction>
</comment>
<dbReference type="GO" id="GO:0030975">
    <property type="term" value="F:thiamine binding"/>
    <property type="evidence" value="ECO:0007669"/>
    <property type="project" value="UniProtKB-UniRule"/>
</dbReference>
<dbReference type="Proteomes" id="UP000886523">
    <property type="component" value="Unassembled WGS sequence"/>
</dbReference>
<comment type="caution">
    <text evidence="9">The sequence shown here is derived from an EMBL/GenBank/DDBJ whole genome shotgun (WGS) entry which is preliminary data.</text>
</comment>
<evidence type="ECO:0000256" key="7">
    <source>
        <dbReference type="PIRNR" id="PIRNR031057"/>
    </source>
</evidence>
<accession>A0A9P6DVZ1</accession>
<keyword evidence="10" id="KW-1185">Reference proteome</keyword>
<protein>
    <recommendedName>
        <fullName evidence="7">Thiamine pyrophosphokinase</fullName>
        <ecNumber evidence="7">2.7.6.2</ecNumber>
    </recommendedName>
</protein>
<dbReference type="CDD" id="cd07995">
    <property type="entry name" value="TPK"/>
    <property type="match status" value="1"/>
</dbReference>